<dbReference type="CDD" id="cd11378">
    <property type="entry name" value="DUF296"/>
    <property type="match status" value="1"/>
</dbReference>
<dbReference type="GO" id="GO:0003680">
    <property type="term" value="F:minor groove of adenine-thymine-rich DNA binding"/>
    <property type="evidence" value="ECO:0007669"/>
    <property type="project" value="InterPro"/>
</dbReference>
<organism evidence="3 4">
    <name type="scientific">Canna indica</name>
    <name type="common">Indian-shot</name>
    <dbReference type="NCBI Taxonomy" id="4628"/>
    <lineage>
        <taxon>Eukaryota</taxon>
        <taxon>Viridiplantae</taxon>
        <taxon>Streptophyta</taxon>
        <taxon>Embryophyta</taxon>
        <taxon>Tracheophyta</taxon>
        <taxon>Spermatophyta</taxon>
        <taxon>Magnoliopsida</taxon>
        <taxon>Liliopsida</taxon>
        <taxon>Zingiberales</taxon>
        <taxon>Cannaceae</taxon>
        <taxon>Canna</taxon>
    </lineage>
</organism>
<gene>
    <name evidence="3" type="ORF">Cni_G04043</name>
</gene>
<keyword evidence="4" id="KW-1185">Reference proteome</keyword>
<proteinExistence type="predicted"/>
<protein>
    <recommendedName>
        <fullName evidence="2">PPC domain-containing protein</fullName>
    </recommendedName>
</protein>
<sequence length="265" mass="27628">MDRRRVQQLQQSLQQQHVQQRQQHRIEQELSSIVHPGVIAENDDSNNNDGSNNSNGADGELAQMPSPGSGGGPRPPIITTREDSANALRPHVMEIPGGRDIFEIVATFARGLQRGVCVLSGSGTVASVTIRQPTSTGTITRPGPFQILSLSGSFLPPPAPPAATTGLTVHLAGGLGTVVGGAVAGPLIASGPVMIVVASFANATYERLPLEEEENLQVQGPPVGPPPGMAGPSAPPPQLLDTNNPVFQMVRGEPPEGAVLRKIDN</sequence>
<dbReference type="Gene3D" id="3.30.1330.80">
    <property type="entry name" value="Hypothetical protein, similar to alpha- acetolactate decarboxylase, domain 2"/>
    <property type="match status" value="1"/>
</dbReference>
<accession>A0AAQ3JV53</accession>
<dbReference type="EMBL" id="CP136890">
    <property type="protein sequence ID" value="WOK95336.1"/>
    <property type="molecule type" value="Genomic_DNA"/>
</dbReference>
<reference evidence="3 4" key="1">
    <citation type="submission" date="2023-10" db="EMBL/GenBank/DDBJ databases">
        <title>Chromosome-scale genome assembly provides insights into flower coloration mechanisms of Canna indica.</title>
        <authorList>
            <person name="Li C."/>
        </authorList>
    </citation>
    <scope>NUCLEOTIDE SEQUENCE [LARGE SCALE GENOMIC DNA]</scope>
    <source>
        <tissue evidence="3">Flower</tissue>
    </source>
</reference>
<feature type="compositionally biased region" description="Low complexity" evidence="1">
    <location>
        <begin position="7"/>
        <end position="21"/>
    </location>
</feature>
<dbReference type="GO" id="GO:0003700">
    <property type="term" value="F:DNA-binding transcription factor activity"/>
    <property type="evidence" value="ECO:0007669"/>
    <property type="project" value="TreeGrafter"/>
</dbReference>
<name>A0AAQ3JV53_9LILI</name>
<evidence type="ECO:0000313" key="4">
    <source>
        <dbReference type="Proteomes" id="UP001327560"/>
    </source>
</evidence>
<feature type="compositionally biased region" description="Low complexity" evidence="1">
    <location>
        <begin position="47"/>
        <end position="59"/>
    </location>
</feature>
<dbReference type="InterPro" id="IPR014476">
    <property type="entry name" value="AHL15-29"/>
</dbReference>
<dbReference type="PROSITE" id="PS51742">
    <property type="entry name" value="PPC"/>
    <property type="match status" value="1"/>
</dbReference>
<dbReference type="SUPFAM" id="SSF117856">
    <property type="entry name" value="AF0104/ALDC/Ptd012-like"/>
    <property type="match status" value="1"/>
</dbReference>
<evidence type="ECO:0000313" key="3">
    <source>
        <dbReference type="EMBL" id="WOK95336.1"/>
    </source>
</evidence>
<dbReference type="GO" id="GO:0005634">
    <property type="term" value="C:nucleus"/>
    <property type="evidence" value="ECO:0007669"/>
    <property type="project" value="TreeGrafter"/>
</dbReference>
<dbReference type="AlphaFoldDB" id="A0AAQ3JV53"/>
<feature type="compositionally biased region" description="Pro residues" evidence="1">
    <location>
        <begin position="222"/>
        <end position="238"/>
    </location>
</feature>
<dbReference type="InterPro" id="IPR005175">
    <property type="entry name" value="PPC_dom"/>
</dbReference>
<feature type="region of interest" description="Disordered" evidence="1">
    <location>
        <begin position="213"/>
        <end position="244"/>
    </location>
</feature>
<evidence type="ECO:0000259" key="2">
    <source>
        <dbReference type="PROSITE" id="PS51742"/>
    </source>
</evidence>
<dbReference type="Proteomes" id="UP001327560">
    <property type="component" value="Chromosome 1"/>
</dbReference>
<dbReference type="Pfam" id="PF03479">
    <property type="entry name" value="PCC"/>
    <property type="match status" value="1"/>
</dbReference>
<dbReference type="PANTHER" id="PTHR31100:SF14">
    <property type="entry name" value="AT-HOOK MOTIF NUCLEAR-LOCALIZED PROTEIN 15"/>
    <property type="match status" value="1"/>
</dbReference>
<feature type="region of interest" description="Disordered" evidence="1">
    <location>
        <begin position="1"/>
        <end position="80"/>
    </location>
</feature>
<dbReference type="PANTHER" id="PTHR31100">
    <property type="entry name" value="AT-HOOK MOTIF NUCLEAR-LOCALIZED PROTEIN 15"/>
    <property type="match status" value="1"/>
</dbReference>
<evidence type="ECO:0000256" key="1">
    <source>
        <dbReference type="SAM" id="MobiDB-lite"/>
    </source>
</evidence>
<feature type="domain" description="PPC" evidence="2">
    <location>
        <begin position="85"/>
        <end position="222"/>
    </location>
</feature>